<evidence type="ECO:0000313" key="2">
    <source>
        <dbReference type="EMBL" id="OGF27122.1"/>
    </source>
</evidence>
<dbReference type="STRING" id="1797994.A2227_04290"/>
<sequence>MYPIGVLAPLLTVPQLLEVWISKEAGGLSLLTWSSWTFFSAFWIVYGVMHKEKPIIISNIAWLLIELGVVAGIILYN</sequence>
<dbReference type="EMBL" id="MFGB01000010">
    <property type="protein sequence ID" value="OGF27122.1"/>
    <property type="molecule type" value="Genomic_DNA"/>
</dbReference>
<evidence type="ECO:0000313" key="3">
    <source>
        <dbReference type="Proteomes" id="UP000178367"/>
    </source>
</evidence>
<dbReference type="InterPro" id="IPR004316">
    <property type="entry name" value="SWEET_rpt"/>
</dbReference>
<feature type="transmembrane region" description="Helical" evidence="1">
    <location>
        <begin position="30"/>
        <end position="49"/>
    </location>
</feature>
<reference evidence="2 3" key="1">
    <citation type="journal article" date="2016" name="Nat. Commun.">
        <title>Thousands of microbial genomes shed light on interconnected biogeochemical processes in an aquifer system.</title>
        <authorList>
            <person name="Anantharaman K."/>
            <person name="Brown C.T."/>
            <person name="Hug L.A."/>
            <person name="Sharon I."/>
            <person name="Castelle C.J."/>
            <person name="Probst A.J."/>
            <person name="Thomas B.C."/>
            <person name="Singh A."/>
            <person name="Wilkins M.J."/>
            <person name="Karaoz U."/>
            <person name="Brodie E.L."/>
            <person name="Williams K.H."/>
            <person name="Hubbard S.S."/>
            <person name="Banfield J.F."/>
        </authorList>
    </citation>
    <scope>NUCLEOTIDE SEQUENCE [LARGE SCALE GENOMIC DNA]</scope>
</reference>
<dbReference type="AlphaFoldDB" id="A0A1F5SKE0"/>
<dbReference type="GO" id="GO:0016020">
    <property type="term" value="C:membrane"/>
    <property type="evidence" value="ECO:0007669"/>
    <property type="project" value="InterPro"/>
</dbReference>
<keyword evidence="1" id="KW-0812">Transmembrane</keyword>
<gene>
    <name evidence="2" type="ORF">A2227_04290</name>
</gene>
<proteinExistence type="predicted"/>
<dbReference type="Pfam" id="PF03083">
    <property type="entry name" value="MtN3_slv"/>
    <property type="match status" value="1"/>
</dbReference>
<dbReference type="Gene3D" id="1.20.1280.290">
    <property type="match status" value="1"/>
</dbReference>
<organism evidence="2 3">
    <name type="scientific">Candidatus Falkowbacteria bacterium RIFOXYA2_FULL_47_19</name>
    <dbReference type="NCBI Taxonomy" id="1797994"/>
    <lineage>
        <taxon>Bacteria</taxon>
        <taxon>Candidatus Falkowiibacteriota</taxon>
    </lineage>
</organism>
<keyword evidence="1" id="KW-1133">Transmembrane helix</keyword>
<comment type="caution">
    <text evidence="2">The sequence shown here is derived from an EMBL/GenBank/DDBJ whole genome shotgun (WGS) entry which is preliminary data.</text>
</comment>
<evidence type="ECO:0008006" key="4">
    <source>
        <dbReference type="Google" id="ProtNLM"/>
    </source>
</evidence>
<dbReference type="Proteomes" id="UP000178367">
    <property type="component" value="Unassembled WGS sequence"/>
</dbReference>
<accession>A0A1F5SKE0</accession>
<protein>
    <recommendedName>
        <fullName evidence="4">Sugar transporter SemiSWEET</fullName>
    </recommendedName>
</protein>
<name>A0A1F5SKE0_9BACT</name>
<keyword evidence="1" id="KW-0472">Membrane</keyword>
<evidence type="ECO:0000256" key="1">
    <source>
        <dbReference type="SAM" id="Phobius"/>
    </source>
</evidence>
<feature type="transmembrane region" description="Helical" evidence="1">
    <location>
        <begin position="56"/>
        <end position="76"/>
    </location>
</feature>